<protein>
    <submittedName>
        <fullName evidence="2">Uncharacterized protein</fullName>
    </submittedName>
</protein>
<keyword evidence="3" id="KW-1185">Reference proteome</keyword>
<proteinExistence type="predicted"/>
<dbReference type="Proteomes" id="UP001230504">
    <property type="component" value="Unassembled WGS sequence"/>
</dbReference>
<organism evidence="2 3">
    <name type="scientific">Colletotrichum navitas</name>
    <dbReference type="NCBI Taxonomy" id="681940"/>
    <lineage>
        <taxon>Eukaryota</taxon>
        <taxon>Fungi</taxon>
        <taxon>Dikarya</taxon>
        <taxon>Ascomycota</taxon>
        <taxon>Pezizomycotina</taxon>
        <taxon>Sordariomycetes</taxon>
        <taxon>Hypocreomycetidae</taxon>
        <taxon>Glomerellales</taxon>
        <taxon>Glomerellaceae</taxon>
        <taxon>Colletotrichum</taxon>
        <taxon>Colletotrichum graminicola species complex</taxon>
    </lineage>
</organism>
<gene>
    <name evidence="2" type="ORF">LY79DRAFT_554753</name>
</gene>
<reference evidence="2" key="1">
    <citation type="submission" date="2021-06" db="EMBL/GenBank/DDBJ databases">
        <title>Comparative genomics, transcriptomics and evolutionary studies reveal genomic signatures of adaptation to plant cell wall in hemibiotrophic fungi.</title>
        <authorList>
            <consortium name="DOE Joint Genome Institute"/>
            <person name="Baroncelli R."/>
            <person name="Diaz J.F."/>
            <person name="Benocci T."/>
            <person name="Peng M."/>
            <person name="Battaglia E."/>
            <person name="Haridas S."/>
            <person name="Andreopoulos W."/>
            <person name="Labutti K."/>
            <person name="Pangilinan J."/>
            <person name="Floch G.L."/>
            <person name="Makela M.R."/>
            <person name="Henrissat B."/>
            <person name="Grigoriev I.V."/>
            <person name="Crouch J.A."/>
            <person name="De Vries R.P."/>
            <person name="Sukno S.A."/>
            <person name="Thon M.R."/>
        </authorList>
    </citation>
    <scope>NUCLEOTIDE SEQUENCE</scope>
    <source>
        <strain evidence="2">CBS 125086</strain>
    </source>
</reference>
<comment type="caution">
    <text evidence="2">The sequence shown here is derived from an EMBL/GenBank/DDBJ whole genome shotgun (WGS) entry which is preliminary data.</text>
</comment>
<name>A0AAD8PYW7_9PEZI</name>
<evidence type="ECO:0000256" key="1">
    <source>
        <dbReference type="SAM" id="MobiDB-lite"/>
    </source>
</evidence>
<evidence type="ECO:0000313" key="2">
    <source>
        <dbReference type="EMBL" id="KAK1590481.1"/>
    </source>
</evidence>
<dbReference type="EMBL" id="JAHLJV010000031">
    <property type="protein sequence ID" value="KAK1590481.1"/>
    <property type="molecule type" value="Genomic_DNA"/>
</dbReference>
<dbReference type="AlphaFoldDB" id="A0AAD8PYW7"/>
<accession>A0AAD8PYW7</accession>
<dbReference type="RefSeq" id="XP_060413969.1">
    <property type="nucleotide sequence ID" value="XM_060557873.1"/>
</dbReference>
<evidence type="ECO:0000313" key="3">
    <source>
        <dbReference type="Proteomes" id="UP001230504"/>
    </source>
</evidence>
<dbReference type="GeneID" id="85442113"/>
<feature type="region of interest" description="Disordered" evidence="1">
    <location>
        <begin position="15"/>
        <end position="58"/>
    </location>
</feature>
<sequence>MTGTSLCCCTPTLSQRAAEASNGSDRGRRLAGPAPRSAYSRRKGRSPEDERAGIAIQGGGKGGGRMDVALCSRCTQMAICQFVPHGYTVMARHIGRPWLPGCLPACGHRRREGGEGGGDSVGGGGEDWFQKCFMRCWGVWWDELGAVGWIVLKGSLSPEPLLSPSLTSPPPLLSLSRRLRHA</sequence>